<organism evidence="8 9">
    <name type="scientific">Megasphaera micronuciformis F0359</name>
    <dbReference type="NCBI Taxonomy" id="706434"/>
    <lineage>
        <taxon>Bacteria</taxon>
        <taxon>Bacillati</taxon>
        <taxon>Bacillota</taxon>
        <taxon>Negativicutes</taxon>
        <taxon>Veillonellales</taxon>
        <taxon>Veillonellaceae</taxon>
        <taxon>Megasphaera</taxon>
    </lineage>
</organism>
<evidence type="ECO:0000256" key="3">
    <source>
        <dbReference type="ARBA" id="ARBA00022692"/>
    </source>
</evidence>
<evidence type="ECO:0000256" key="4">
    <source>
        <dbReference type="ARBA" id="ARBA00022989"/>
    </source>
</evidence>
<keyword evidence="3 6" id="KW-0812">Transmembrane</keyword>
<feature type="transmembrane region" description="Helical" evidence="6">
    <location>
        <begin position="12"/>
        <end position="38"/>
    </location>
</feature>
<dbReference type="PANTHER" id="PTHR23531:SF1">
    <property type="entry name" value="QUINOLENE RESISTANCE PROTEIN NORA"/>
    <property type="match status" value="1"/>
</dbReference>
<dbReference type="AlphaFoldDB" id="E2ZBM0"/>
<keyword evidence="4 6" id="KW-1133">Transmembrane helix</keyword>
<dbReference type="PANTHER" id="PTHR23531">
    <property type="entry name" value="QUINOLENE RESISTANCE PROTEIN NORA"/>
    <property type="match status" value="1"/>
</dbReference>
<dbReference type="InterPro" id="IPR036259">
    <property type="entry name" value="MFS_trans_sf"/>
</dbReference>
<feature type="transmembrane region" description="Helical" evidence="6">
    <location>
        <begin position="278"/>
        <end position="295"/>
    </location>
</feature>
<dbReference type="STRING" id="706434.HMPREF9429_00851"/>
<keyword evidence="2" id="KW-0813">Transport</keyword>
<dbReference type="Pfam" id="PF07690">
    <property type="entry name" value="MFS_1"/>
    <property type="match status" value="1"/>
</dbReference>
<dbReference type="eggNOG" id="COG2814">
    <property type="taxonomic scope" value="Bacteria"/>
</dbReference>
<evidence type="ECO:0000256" key="5">
    <source>
        <dbReference type="ARBA" id="ARBA00023136"/>
    </source>
</evidence>
<comment type="caution">
    <text evidence="8">The sequence shown here is derived from an EMBL/GenBank/DDBJ whole genome shotgun (WGS) entry which is preliminary data.</text>
</comment>
<dbReference type="InterPro" id="IPR052714">
    <property type="entry name" value="MFS_Exporter"/>
</dbReference>
<evidence type="ECO:0000256" key="1">
    <source>
        <dbReference type="ARBA" id="ARBA00004651"/>
    </source>
</evidence>
<evidence type="ECO:0000256" key="6">
    <source>
        <dbReference type="SAM" id="Phobius"/>
    </source>
</evidence>
<dbReference type="SUPFAM" id="SSF103473">
    <property type="entry name" value="MFS general substrate transporter"/>
    <property type="match status" value="1"/>
</dbReference>
<dbReference type="PROSITE" id="PS50850">
    <property type="entry name" value="MFS"/>
    <property type="match status" value="1"/>
</dbReference>
<feature type="transmembrane region" description="Helical" evidence="6">
    <location>
        <begin position="50"/>
        <end position="68"/>
    </location>
</feature>
<name>E2ZBM0_9FIRM</name>
<dbReference type="GO" id="GO:0005886">
    <property type="term" value="C:plasma membrane"/>
    <property type="evidence" value="ECO:0007669"/>
    <property type="project" value="UniProtKB-SubCell"/>
</dbReference>
<sequence length="423" mass="46084">MMGEKKETLWTVPFVLDTVINLLVFLIYYLLMVIIAVVAKDELHASASEAGLAVGIYIIGTVVARIFAGRFVGTLGCRRVLYGGLFIYLISTILYFYIPNLLVLDTIRFVNGFAYGVTSTATSTIVATVIPKTRRGEGINYYGLSLSLAAAIGPFLGILMLSITNFTFIVAFCVALVILCIIGAFLLKFEEPTFSAEVVEEEKGTRISDFLEPRVNSISLVSILVGLSYSGILGFMASYTREVNLVEAGTLFFVVYAIVITLTRPVLGIVFDRHGENCVMYPSYVCLAIGIVLLSQATASWMVLLSAVFVGLGYGTYMSNGQAVVIKMVPVHRIGVATSTYFIALDLGLGVGPYILGAWKETVGFTGMFSTTAVIALVALVCYFLFYGRLVGTDKDPSLKAQQEDEAMQLRMRMASESQMIEE</sequence>
<dbReference type="HOGENOM" id="CLU_001265_10_13_9"/>
<dbReference type="Proteomes" id="UP000003195">
    <property type="component" value="Unassembled WGS sequence"/>
</dbReference>
<evidence type="ECO:0000259" key="7">
    <source>
        <dbReference type="PROSITE" id="PS50850"/>
    </source>
</evidence>
<feature type="transmembrane region" description="Helical" evidence="6">
    <location>
        <begin position="110"/>
        <end position="129"/>
    </location>
</feature>
<feature type="transmembrane region" description="Helical" evidence="6">
    <location>
        <begin position="365"/>
        <end position="386"/>
    </location>
</feature>
<feature type="transmembrane region" description="Helical" evidence="6">
    <location>
        <begin position="251"/>
        <end position="271"/>
    </location>
</feature>
<reference evidence="8 9" key="1">
    <citation type="submission" date="2010-08" db="EMBL/GenBank/DDBJ databases">
        <authorList>
            <person name="Weinstock G."/>
            <person name="Sodergren E."/>
            <person name="Clifton S."/>
            <person name="Fulton L."/>
            <person name="Fulton B."/>
            <person name="Courtney L."/>
            <person name="Fronick C."/>
            <person name="Harrison M."/>
            <person name="Strong C."/>
            <person name="Farmer C."/>
            <person name="Delahaunty K."/>
            <person name="Markovic C."/>
            <person name="Hall O."/>
            <person name="Minx P."/>
            <person name="Tomlinson C."/>
            <person name="Mitreva M."/>
            <person name="Hou S."/>
            <person name="Chen J."/>
            <person name="Wollam A."/>
            <person name="Pepin K.H."/>
            <person name="Johnson M."/>
            <person name="Bhonagiri V."/>
            <person name="Zhang X."/>
            <person name="Suruliraj S."/>
            <person name="Warren W."/>
            <person name="Chinwalla A."/>
            <person name="Mardis E.R."/>
            <person name="Wilson R.K."/>
        </authorList>
    </citation>
    <scope>NUCLEOTIDE SEQUENCE [LARGE SCALE GENOMIC DNA]</scope>
    <source>
        <strain evidence="8 9">F0359</strain>
    </source>
</reference>
<feature type="domain" description="Major facilitator superfamily (MFS) profile" evidence="7">
    <location>
        <begin position="14"/>
        <end position="391"/>
    </location>
</feature>
<keyword evidence="9" id="KW-1185">Reference proteome</keyword>
<evidence type="ECO:0000256" key="2">
    <source>
        <dbReference type="ARBA" id="ARBA00022448"/>
    </source>
</evidence>
<feature type="transmembrane region" description="Helical" evidence="6">
    <location>
        <begin position="80"/>
        <end position="98"/>
    </location>
</feature>
<keyword evidence="5 6" id="KW-0472">Membrane</keyword>
<proteinExistence type="predicted"/>
<protein>
    <submittedName>
        <fullName evidence="8">Transporter, major facilitator family protein</fullName>
    </submittedName>
</protein>
<dbReference type="InterPro" id="IPR011701">
    <property type="entry name" value="MFS"/>
</dbReference>
<feature type="transmembrane region" description="Helical" evidence="6">
    <location>
        <begin position="218"/>
        <end position="239"/>
    </location>
</feature>
<evidence type="ECO:0000313" key="9">
    <source>
        <dbReference type="Proteomes" id="UP000003195"/>
    </source>
</evidence>
<feature type="transmembrane region" description="Helical" evidence="6">
    <location>
        <begin position="301"/>
        <end position="319"/>
    </location>
</feature>
<dbReference type="GO" id="GO:0022857">
    <property type="term" value="F:transmembrane transporter activity"/>
    <property type="evidence" value="ECO:0007669"/>
    <property type="project" value="InterPro"/>
</dbReference>
<dbReference type="InterPro" id="IPR020846">
    <property type="entry name" value="MFS_dom"/>
</dbReference>
<dbReference type="EMBL" id="AECS01000036">
    <property type="protein sequence ID" value="EFQ04248.1"/>
    <property type="molecule type" value="Genomic_DNA"/>
</dbReference>
<evidence type="ECO:0000313" key="8">
    <source>
        <dbReference type="EMBL" id="EFQ04248.1"/>
    </source>
</evidence>
<dbReference type="CDD" id="cd17489">
    <property type="entry name" value="MFS_YfcJ_like"/>
    <property type="match status" value="1"/>
</dbReference>
<feature type="transmembrane region" description="Helical" evidence="6">
    <location>
        <begin position="141"/>
        <end position="160"/>
    </location>
</feature>
<feature type="transmembrane region" description="Helical" evidence="6">
    <location>
        <begin position="340"/>
        <end position="359"/>
    </location>
</feature>
<dbReference type="Gene3D" id="1.20.1250.20">
    <property type="entry name" value="MFS general substrate transporter like domains"/>
    <property type="match status" value="1"/>
</dbReference>
<comment type="subcellular location">
    <subcellularLocation>
        <location evidence="1">Cell membrane</location>
        <topology evidence="1">Multi-pass membrane protein</topology>
    </subcellularLocation>
</comment>
<gene>
    <name evidence="8" type="ORF">HMPREF9429_00851</name>
</gene>
<accession>E2ZBM0</accession>
<feature type="transmembrane region" description="Helical" evidence="6">
    <location>
        <begin position="166"/>
        <end position="187"/>
    </location>
</feature>